<reference evidence="3" key="1">
    <citation type="submission" date="2017-02" db="EMBL/GenBank/DDBJ databases">
        <authorList>
            <person name="Varghese N."/>
            <person name="Submissions S."/>
        </authorList>
    </citation>
    <scope>NUCLEOTIDE SEQUENCE [LARGE SCALE GENOMIC DNA]</scope>
    <source>
        <strain evidence="3">DSM 24967</strain>
    </source>
</reference>
<protein>
    <submittedName>
        <fullName evidence="2">Uncharacterized protein</fullName>
    </submittedName>
</protein>
<accession>A0A1T5D874</accession>
<organism evidence="2 3">
    <name type="scientific">Parabacteroides chartae</name>
    <dbReference type="NCBI Taxonomy" id="1037355"/>
    <lineage>
        <taxon>Bacteria</taxon>
        <taxon>Pseudomonadati</taxon>
        <taxon>Bacteroidota</taxon>
        <taxon>Bacteroidia</taxon>
        <taxon>Bacteroidales</taxon>
        <taxon>Tannerellaceae</taxon>
        <taxon>Parabacteroides</taxon>
    </lineage>
</organism>
<evidence type="ECO:0000313" key="3">
    <source>
        <dbReference type="Proteomes" id="UP000190852"/>
    </source>
</evidence>
<feature type="chain" id="PRO_5012233756" evidence="1">
    <location>
        <begin position="23"/>
        <end position="181"/>
    </location>
</feature>
<dbReference type="RefSeq" id="WP_079683768.1">
    <property type="nucleotide sequence ID" value="NZ_FUYQ01000017.1"/>
</dbReference>
<name>A0A1T5D874_9BACT</name>
<feature type="signal peptide" evidence="1">
    <location>
        <begin position="1"/>
        <end position="22"/>
    </location>
</feature>
<dbReference type="PROSITE" id="PS51257">
    <property type="entry name" value="PROKAR_LIPOPROTEIN"/>
    <property type="match status" value="1"/>
</dbReference>
<keyword evidence="3" id="KW-1185">Reference proteome</keyword>
<proteinExistence type="predicted"/>
<evidence type="ECO:0000313" key="2">
    <source>
        <dbReference type="EMBL" id="SKB67952.1"/>
    </source>
</evidence>
<gene>
    <name evidence="2" type="ORF">SAMN05660349_02300</name>
</gene>
<dbReference type="Proteomes" id="UP000190852">
    <property type="component" value="Unassembled WGS sequence"/>
</dbReference>
<dbReference type="EMBL" id="FUYQ01000017">
    <property type="protein sequence ID" value="SKB67952.1"/>
    <property type="molecule type" value="Genomic_DNA"/>
</dbReference>
<dbReference type="AlphaFoldDB" id="A0A1T5D874"/>
<evidence type="ECO:0000256" key="1">
    <source>
        <dbReference type="SAM" id="SignalP"/>
    </source>
</evidence>
<sequence length="181" mass="20673">MVNKVILALVLFFVSCMLQAQASINVDRCCLRKNAVTLSQALIDFKGKEFVSNLLNDNVSFSMICAVDSSGIIIDFKRIRSNKELSKELEQEIISYLKVNHVSFYICYEKPLGLNKEESLALIKRGLFTEGRLTHIINIGFPEDLMSSYAYERDKAKEEGKCLSKYEYLTTIINQYKSQSE</sequence>
<keyword evidence="1" id="KW-0732">Signal</keyword>